<dbReference type="Pfam" id="PF00440">
    <property type="entry name" value="TetR_N"/>
    <property type="match status" value="1"/>
</dbReference>
<dbReference type="InterPro" id="IPR009057">
    <property type="entry name" value="Homeodomain-like_sf"/>
</dbReference>
<evidence type="ECO:0000256" key="4">
    <source>
        <dbReference type="PROSITE-ProRule" id="PRU00335"/>
    </source>
</evidence>
<dbReference type="PRINTS" id="PR00455">
    <property type="entry name" value="HTHTETR"/>
</dbReference>
<evidence type="ECO:0000256" key="1">
    <source>
        <dbReference type="ARBA" id="ARBA00023015"/>
    </source>
</evidence>
<reference evidence="6 7" key="1">
    <citation type="submission" date="2020-07" db="EMBL/GenBank/DDBJ databases">
        <title>Sequencing the genomes of 1000 actinobacteria strains.</title>
        <authorList>
            <person name="Klenk H.-P."/>
        </authorList>
    </citation>
    <scope>NUCLEOTIDE SEQUENCE [LARGE SCALE GENOMIC DNA]</scope>
    <source>
        <strain evidence="6 7">DSM 22083</strain>
    </source>
</reference>
<comment type="caution">
    <text evidence="6">The sequence shown here is derived from an EMBL/GenBank/DDBJ whole genome shotgun (WGS) entry which is preliminary data.</text>
</comment>
<dbReference type="PANTHER" id="PTHR30055">
    <property type="entry name" value="HTH-TYPE TRANSCRIPTIONAL REGULATOR RUTR"/>
    <property type="match status" value="1"/>
</dbReference>
<proteinExistence type="predicted"/>
<dbReference type="InterPro" id="IPR001647">
    <property type="entry name" value="HTH_TetR"/>
</dbReference>
<keyword evidence="2 4" id="KW-0238">DNA-binding</keyword>
<evidence type="ECO:0000256" key="2">
    <source>
        <dbReference type="ARBA" id="ARBA00023125"/>
    </source>
</evidence>
<dbReference type="InterPro" id="IPR050109">
    <property type="entry name" value="HTH-type_TetR-like_transc_reg"/>
</dbReference>
<dbReference type="SUPFAM" id="SSF46689">
    <property type="entry name" value="Homeodomain-like"/>
    <property type="match status" value="1"/>
</dbReference>
<gene>
    <name evidence="6" type="ORF">BKA15_002926</name>
</gene>
<protein>
    <submittedName>
        <fullName evidence="6">AcrR family transcriptional regulator</fullName>
    </submittedName>
</protein>
<evidence type="ECO:0000256" key="3">
    <source>
        <dbReference type="ARBA" id="ARBA00023163"/>
    </source>
</evidence>
<name>A0A7Y9LBD0_9ACTN</name>
<dbReference type="RefSeq" id="WP_179751854.1">
    <property type="nucleotide sequence ID" value="NZ_JACCBU010000001.1"/>
</dbReference>
<accession>A0A7Y9LBD0</accession>
<keyword evidence="7" id="KW-1185">Reference proteome</keyword>
<dbReference type="PANTHER" id="PTHR30055:SF234">
    <property type="entry name" value="HTH-TYPE TRANSCRIPTIONAL REGULATOR BETI"/>
    <property type="match status" value="1"/>
</dbReference>
<dbReference type="GO" id="GO:0003700">
    <property type="term" value="F:DNA-binding transcription factor activity"/>
    <property type="evidence" value="ECO:0007669"/>
    <property type="project" value="TreeGrafter"/>
</dbReference>
<dbReference type="Pfam" id="PF17754">
    <property type="entry name" value="TetR_C_14"/>
    <property type="match status" value="1"/>
</dbReference>
<dbReference type="Gene3D" id="1.10.357.10">
    <property type="entry name" value="Tetracycline Repressor, domain 2"/>
    <property type="match status" value="1"/>
</dbReference>
<keyword evidence="3" id="KW-0804">Transcription</keyword>
<dbReference type="Gene3D" id="1.10.10.60">
    <property type="entry name" value="Homeodomain-like"/>
    <property type="match status" value="1"/>
</dbReference>
<dbReference type="PROSITE" id="PS50977">
    <property type="entry name" value="HTH_TETR_2"/>
    <property type="match status" value="1"/>
</dbReference>
<evidence type="ECO:0000313" key="7">
    <source>
        <dbReference type="Proteomes" id="UP000569914"/>
    </source>
</evidence>
<dbReference type="InterPro" id="IPR041347">
    <property type="entry name" value="MftR_C"/>
</dbReference>
<dbReference type="Proteomes" id="UP000569914">
    <property type="component" value="Unassembled WGS sequence"/>
</dbReference>
<sequence>MVETGRRERKKERTRIEIQDQALRLFREQGFHSTTVEQIADAADVAPSTVFRYFPAKEALLQLVGHHPLGDRLAAEFRAQSPGGTALRALRTALRACFDDLSPEDRQGRQERDLGMLLIPEALAANLTVITDGLAVIGRLIAERTGRSEDDQAVRALTGSVFGVAFDVITRWAESPSGELGDALDEALGELELAVRL</sequence>
<dbReference type="AlphaFoldDB" id="A0A7Y9LBD0"/>
<evidence type="ECO:0000313" key="6">
    <source>
        <dbReference type="EMBL" id="NYE71597.1"/>
    </source>
</evidence>
<dbReference type="GO" id="GO:0000976">
    <property type="term" value="F:transcription cis-regulatory region binding"/>
    <property type="evidence" value="ECO:0007669"/>
    <property type="project" value="TreeGrafter"/>
</dbReference>
<feature type="domain" description="HTH tetR-type" evidence="5">
    <location>
        <begin position="12"/>
        <end position="72"/>
    </location>
</feature>
<feature type="DNA-binding region" description="H-T-H motif" evidence="4">
    <location>
        <begin position="35"/>
        <end position="54"/>
    </location>
</feature>
<dbReference type="EMBL" id="JACCBU010000001">
    <property type="protein sequence ID" value="NYE71597.1"/>
    <property type="molecule type" value="Genomic_DNA"/>
</dbReference>
<evidence type="ECO:0000259" key="5">
    <source>
        <dbReference type="PROSITE" id="PS50977"/>
    </source>
</evidence>
<organism evidence="6 7">
    <name type="scientific">Microlunatus parietis</name>
    <dbReference type="NCBI Taxonomy" id="682979"/>
    <lineage>
        <taxon>Bacteria</taxon>
        <taxon>Bacillati</taxon>
        <taxon>Actinomycetota</taxon>
        <taxon>Actinomycetes</taxon>
        <taxon>Propionibacteriales</taxon>
        <taxon>Propionibacteriaceae</taxon>
        <taxon>Microlunatus</taxon>
    </lineage>
</organism>
<keyword evidence="1" id="KW-0805">Transcription regulation</keyword>